<dbReference type="AlphaFoldDB" id="A0A239AWS8"/>
<evidence type="ECO:0000313" key="1">
    <source>
        <dbReference type="EMBL" id="SNS00010.1"/>
    </source>
</evidence>
<gene>
    <name evidence="1" type="ORF">SAMN04488503_2271</name>
</gene>
<reference evidence="1 2" key="1">
    <citation type="submission" date="2017-06" db="EMBL/GenBank/DDBJ databases">
        <authorList>
            <person name="Kim H.J."/>
            <person name="Triplett B.A."/>
        </authorList>
    </citation>
    <scope>NUCLEOTIDE SEQUENCE [LARGE SCALE GENOMIC DNA]</scope>
    <source>
        <strain evidence="1 2">DSM 13116</strain>
    </source>
</reference>
<proteinExistence type="predicted"/>
<keyword evidence="2" id="KW-1185">Reference proteome</keyword>
<evidence type="ECO:0000313" key="2">
    <source>
        <dbReference type="Proteomes" id="UP000198324"/>
    </source>
</evidence>
<name>A0A239AWS8_9BACT</name>
<accession>A0A239AWS8</accession>
<sequence length="67" mass="7404">MGFFDDDDTTRVDGVFQCESGKAVCVKVDGEDVWIPKSVCDDAWKGLDRGDGVTLEVDTWFAEKEGL</sequence>
<dbReference type="Proteomes" id="UP000198324">
    <property type="component" value="Unassembled WGS sequence"/>
</dbReference>
<organism evidence="1 2">
    <name type="scientific">Humidesulfovibrio mexicanus</name>
    <dbReference type="NCBI Taxonomy" id="147047"/>
    <lineage>
        <taxon>Bacteria</taxon>
        <taxon>Pseudomonadati</taxon>
        <taxon>Thermodesulfobacteriota</taxon>
        <taxon>Desulfovibrionia</taxon>
        <taxon>Desulfovibrionales</taxon>
        <taxon>Desulfovibrionaceae</taxon>
        <taxon>Humidesulfovibrio</taxon>
    </lineage>
</organism>
<dbReference type="RefSeq" id="WP_089274476.1">
    <property type="nucleotide sequence ID" value="NZ_FZOC01000004.1"/>
</dbReference>
<dbReference type="EMBL" id="FZOC01000004">
    <property type="protein sequence ID" value="SNS00010.1"/>
    <property type="molecule type" value="Genomic_DNA"/>
</dbReference>
<protein>
    <submittedName>
        <fullName evidence="1">Uncharacterized protein</fullName>
    </submittedName>
</protein>